<accession>A0A811QS49</accession>
<evidence type="ECO:0000256" key="2">
    <source>
        <dbReference type="ARBA" id="ARBA00022723"/>
    </source>
</evidence>
<keyword evidence="5" id="KW-0539">Nucleus</keyword>
<sequence>MLGFKEDDAMRFIFGEDIMGMEDHAAFDRSLLELQVFKEVFCGAADNAATTHLPAEMDLGFVHTATSAHLKATEISPVPFPSHAQHQHQPAAATADPHPRMDHSSQPNNRPHHDLHLQVQEHAHPRAQQNGADLDAAAFLQGFMGSWQPGDKCATHLLGLSDDQHQFGLSDDQNQFVGADAAHSILDVHTQDVGAGMCNALGLGCSSSTSAVDDPMPSYIEALAEISEFQSATLLSDPFSHQWLQDQQQFPSNACFAYDQGLMDDTTYPLCASTKDFSDRGGVEQHLFYSEEAHSTPAIPQQSRFWFSPGQFTQLDGAICQNGTHDANISCLDEIDVHGCGSAVHSGPAAAVSKKALGRDIPDQLEAHAHRLFKDAGWTIKPRKRNDRAKMASYFTAPNREAVHTSLTQAWKFCGNKLYEASPDSERGRYPKEWSDVDAFWKDLTDTMAYVDRMLANQQNALTLLQRWQILDPFVAVVFISRKITALQQHKTLRAVDSSTFVLDGSSDMSLESKTMHKASELLASRMIQLTPLITDSDCSTLATESYNGHQSLQSCHDVEDSNDRDTNPKLSCNESLNYNATDQTKLHIDASDQTKHHIDASDQTKHHIDASDDGRQTYAQPNALNSSVKKSRNKSKRTFDISSAGLDGTNVATMDMADPGNTNAFEEHGMCSGFGTLKDDMKAETKSEKLDKDDQSRKCDMLLSSVSKQLKDYNTFPETHCTTRESQSDATAFCHDGKVWKKILPSHGEFYEDSQSDPTGNTVPVELSHESSADVLGTYLTCDSQICKRGTAKMKPKGWLKYMKKRPRELRINDEDLLITAIVKNNDLGTCHKFASGFSAAKKFKKLKSHKKGNKLISKIGKAGTNLLGGKRVSLARKTVICWLLATGFLTVKDVIQYRDPKSNEVIKDGLVTWEGVVCNCCKKTLSVSGFMAHAGCSHPQSSLGLFLESGKSYTLCQVEAWSAEFMSRRSNAWGRKVEAIDESDDTCGFCGDGGELLCCDNCPSTYHQACLSAKELPEGSWYCHNCTCQICGGPVSEKEVSTFSAIFKCFQCGDAYHDTCIELEKLPLEDQISQTWFCGKYCKEIFIGLRGHVGTDNILGSELSWSILRCNNDGQKLHSVQKIACLAECNMKLAVALTLLEECFIRMVDPRTGVDMIPHVLYNKGSNFARVDYQGFYTVILEKGDEILCVASIRVHGTKAAELPFIATSVDYRRQGMCRILMNIIEKMLRSFNVKMLVLSAIPELVSTWVSGFGFKPIEDAERKQLHNVNLMLFPGTSLLTKRLDGFIMATKPGEEKDIHEVSGVPNGKFMPNGKASEHFELHDLDLSGTEFKAEVSMSGPFRTLKHECGSAAWFQSTKVAVGEV</sequence>
<dbReference type="EMBL" id="CAJGYO010000011">
    <property type="protein sequence ID" value="CAD6258933.1"/>
    <property type="molecule type" value="Genomic_DNA"/>
</dbReference>
<evidence type="ECO:0000256" key="6">
    <source>
        <dbReference type="PROSITE-ProRule" id="PRU00146"/>
    </source>
</evidence>
<feature type="region of interest" description="Disordered" evidence="7">
    <location>
        <begin position="550"/>
        <end position="576"/>
    </location>
</feature>
<evidence type="ECO:0000259" key="8">
    <source>
        <dbReference type="PROSITE" id="PS50016"/>
    </source>
</evidence>
<dbReference type="InterPro" id="IPR000182">
    <property type="entry name" value="GNAT_dom"/>
</dbReference>
<dbReference type="PROSITE" id="PS51186">
    <property type="entry name" value="GNAT"/>
    <property type="match status" value="1"/>
</dbReference>
<dbReference type="PROSITE" id="PS50016">
    <property type="entry name" value="ZF_PHD_2"/>
    <property type="match status" value="1"/>
</dbReference>
<dbReference type="InterPro" id="IPR013083">
    <property type="entry name" value="Znf_RING/FYVE/PHD"/>
</dbReference>
<comment type="subcellular location">
    <subcellularLocation>
        <location evidence="1">Nucleus</location>
    </subcellularLocation>
</comment>
<evidence type="ECO:0000256" key="1">
    <source>
        <dbReference type="ARBA" id="ARBA00004123"/>
    </source>
</evidence>
<keyword evidence="4" id="KW-0862">Zinc</keyword>
<evidence type="ECO:0000256" key="5">
    <source>
        <dbReference type="ARBA" id="ARBA00023242"/>
    </source>
</evidence>
<dbReference type="OrthoDB" id="429143at2759"/>
<evidence type="ECO:0000256" key="4">
    <source>
        <dbReference type="ARBA" id="ARBA00022833"/>
    </source>
</evidence>
<evidence type="ECO:0008006" key="12">
    <source>
        <dbReference type="Google" id="ProtNLM"/>
    </source>
</evidence>
<organism evidence="10 11">
    <name type="scientific">Miscanthus lutarioriparius</name>
    <dbReference type="NCBI Taxonomy" id="422564"/>
    <lineage>
        <taxon>Eukaryota</taxon>
        <taxon>Viridiplantae</taxon>
        <taxon>Streptophyta</taxon>
        <taxon>Embryophyta</taxon>
        <taxon>Tracheophyta</taxon>
        <taxon>Spermatophyta</taxon>
        <taxon>Magnoliopsida</taxon>
        <taxon>Liliopsida</taxon>
        <taxon>Poales</taxon>
        <taxon>Poaceae</taxon>
        <taxon>PACMAD clade</taxon>
        <taxon>Panicoideae</taxon>
        <taxon>Andropogonodae</taxon>
        <taxon>Andropogoneae</taxon>
        <taxon>Saccharinae</taxon>
        <taxon>Miscanthus</taxon>
    </lineage>
</organism>
<evidence type="ECO:0000313" key="11">
    <source>
        <dbReference type="Proteomes" id="UP000604825"/>
    </source>
</evidence>
<dbReference type="Pfam" id="PF16135">
    <property type="entry name" value="TDBD"/>
    <property type="match status" value="1"/>
</dbReference>
<keyword evidence="3 6" id="KW-0863">Zinc-finger</keyword>
<dbReference type="Gene3D" id="3.30.40.10">
    <property type="entry name" value="Zinc/RING finger domain, C3HC4 (zinc finger)"/>
    <property type="match status" value="2"/>
</dbReference>
<dbReference type="PANTHER" id="PTHR46508">
    <property type="entry name" value="PHD FINGER FAMILY PROTEIN"/>
    <property type="match status" value="1"/>
</dbReference>
<dbReference type="InterPro" id="IPR011011">
    <property type="entry name" value="Znf_FYVE_PHD"/>
</dbReference>
<protein>
    <recommendedName>
        <fullName evidence="12">Increased DNA methylation 1</fullName>
    </recommendedName>
</protein>
<feature type="compositionally biased region" description="Basic and acidic residues" evidence="7">
    <location>
        <begin position="557"/>
        <end position="568"/>
    </location>
</feature>
<keyword evidence="2" id="KW-0479">Metal-binding</keyword>
<reference evidence="10" key="1">
    <citation type="submission" date="2020-10" db="EMBL/GenBank/DDBJ databases">
        <authorList>
            <person name="Han B."/>
            <person name="Lu T."/>
            <person name="Zhao Q."/>
            <person name="Huang X."/>
            <person name="Zhao Y."/>
        </authorList>
    </citation>
    <scope>NUCLEOTIDE SEQUENCE</scope>
</reference>
<feature type="region of interest" description="Disordered" evidence="7">
    <location>
        <begin position="78"/>
        <end position="112"/>
    </location>
</feature>
<dbReference type="InterPro" id="IPR016181">
    <property type="entry name" value="Acyl_CoA_acyltransferase"/>
</dbReference>
<dbReference type="SUPFAM" id="SSF57903">
    <property type="entry name" value="FYVE/PHD zinc finger"/>
    <property type="match status" value="1"/>
</dbReference>
<dbReference type="InterPro" id="IPR056511">
    <property type="entry name" value="IDM1_C"/>
</dbReference>
<dbReference type="InterPro" id="IPR019787">
    <property type="entry name" value="Znf_PHD-finger"/>
</dbReference>
<dbReference type="SUPFAM" id="SSF55729">
    <property type="entry name" value="Acyl-CoA N-acyltransferases (Nat)"/>
    <property type="match status" value="1"/>
</dbReference>
<dbReference type="Proteomes" id="UP000604825">
    <property type="component" value="Unassembled WGS sequence"/>
</dbReference>
<dbReference type="InterPro" id="IPR032308">
    <property type="entry name" value="TDBD"/>
</dbReference>
<dbReference type="CDD" id="cd04301">
    <property type="entry name" value="NAT_SF"/>
    <property type="match status" value="1"/>
</dbReference>
<dbReference type="SMART" id="SM00249">
    <property type="entry name" value="PHD"/>
    <property type="match status" value="2"/>
</dbReference>
<feature type="compositionally biased region" description="Basic and acidic residues" evidence="7">
    <location>
        <begin position="595"/>
        <end position="616"/>
    </location>
</feature>
<evidence type="ECO:0000256" key="7">
    <source>
        <dbReference type="SAM" id="MobiDB-lite"/>
    </source>
</evidence>
<dbReference type="GO" id="GO:0016747">
    <property type="term" value="F:acyltransferase activity, transferring groups other than amino-acyl groups"/>
    <property type="evidence" value="ECO:0007669"/>
    <property type="project" value="InterPro"/>
</dbReference>
<dbReference type="Gene3D" id="3.40.630.30">
    <property type="match status" value="1"/>
</dbReference>
<dbReference type="GO" id="GO:0008270">
    <property type="term" value="F:zinc ion binding"/>
    <property type="evidence" value="ECO:0007669"/>
    <property type="project" value="UniProtKB-KW"/>
</dbReference>
<comment type="caution">
    <text evidence="10">The sequence shown here is derived from an EMBL/GenBank/DDBJ whole genome shotgun (WGS) entry which is preliminary data.</text>
</comment>
<evidence type="ECO:0000256" key="3">
    <source>
        <dbReference type="ARBA" id="ARBA00022771"/>
    </source>
</evidence>
<feature type="region of interest" description="Disordered" evidence="7">
    <location>
        <begin position="595"/>
        <end position="644"/>
    </location>
</feature>
<feature type="domain" description="PHD-type" evidence="8">
    <location>
        <begin position="986"/>
        <end position="1031"/>
    </location>
</feature>
<dbReference type="CDD" id="cd15532">
    <property type="entry name" value="PHD2_CHD_II"/>
    <property type="match status" value="1"/>
</dbReference>
<feature type="compositionally biased region" description="Low complexity" evidence="7">
    <location>
        <begin position="81"/>
        <end position="96"/>
    </location>
</feature>
<gene>
    <name evidence="10" type="ORF">NCGR_LOCUS42376</name>
</gene>
<evidence type="ECO:0000259" key="9">
    <source>
        <dbReference type="PROSITE" id="PS51186"/>
    </source>
</evidence>
<dbReference type="InterPro" id="IPR001965">
    <property type="entry name" value="Znf_PHD"/>
</dbReference>
<name>A0A811QS49_9POAL</name>
<dbReference type="Pfam" id="PF00628">
    <property type="entry name" value="PHD"/>
    <property type="match status" value="1"/>
</dbReference>
<proteinExistence type="predicted"/>
<dbReference type="PANTHER" id="PTHR46508:SF2">
    <property type="entry name" value="INCREASED DNA METHYLATION 1"/>
    <property type="match status" value="1"/>
</dbReference>
<dbReference type="Pfam" id="PF23209">
    <property type="entry name" value="IDM1_C"/>
    <property type="match status" value="1"/>
</dbReference>
<evidence type="ECO:0000313" key="10">
    <source>
        <dbReference type="EMBL" id="CAD6258933.1"/>
    </source>
</evidence>
<keyword evidence="11" id="KW-1185">Reference proteome</keyword>
<dbReference type="GO" id="GO:0005634">
    <property type="term" value="C:nucleus"/>
    <property type="evidence" value="ECO:0007669"/>
    <property type="project" value="UniProtKB-SubCell"/>
</dbReference>
<feature type="domain" description="N-acetyltransferase" evidence="9">
    <location>
        <begin position="1123"/>
        <end position="1279"/>
    </location>
</feature>